<protein>
    <submittedName>
        <fullName evidence="2">Pyrimidine monooxygenase RutA</fullName>
        <ecNumber evidence="2">1.14.99.46</ecNumber>
    </submittedName>
</protein>
<dbReference type="AlphaFoldDB" id="A0A4R8S102"/>
<dbReference type="InterPro" id="IPR036661">
    <property type="entry name" value="Luciferase-like_sf"/>
</dbReference>
<evidence type="ECO:0000313" key="3">
    <source>
        <dbReference type="Proteomes" id="UP000295117"/>
    </source>
</evidence>
<dbReference type="SUPFAM" id="SSF51679">
    <property type="entry name" value="Bacterial luciferase-like"/>
    <property type="match status" value="1"/>
</dbReference>
<evidence type="ECO:0000259" key="1">
    <source>
        <dbReference type="Pfam" id="PF00296"/>
    </source>
</evidence>
<reference evidence="2 3" key="1">
    <citation type="journal article" date="2019" name="Sci. Rep.">
        <title>Extended insight into the Mycobacterium chelonae-abscessus complex through whole genome sequencing of Mycobacterium salmoniphilum outbreak and Mycobacterium salmoniphilum-like strains.</title>
        <authorList>
            <person name="Behra P.R.K."/>
            <person name="Das S."/>
            <person name="Pettersson B.M.F."/>
            <person name="Shirreff L."/>
            <person name="DuCote T."/>
            <person name="Jacobsson K.G."/>
            <person name="Ennis D.G."/>
            <person name="Kirsebom L.A."/>
        </authorList>
    </citation>
    <scope>NUCLEOTIDE SEQUENCE [LARGE SCALE GENOMIC DNA]</scope>
    <source>
        <strain evidence="2 3">DE 4585</strain>
    </source>
</reference>
<comment type="caution">
    <text evidence="2">The sequence shown here is derived from an EMBL/GenBank/DDBJ whole genome shotgun (WGS) entry which is preliminary data.</text>
</comment>
<keyword evidence="2" id="KW-0560">Oxidoreductase</keyword>
<dbReference type="GO" id="GO:0052614">
    <property type="term" value="F:uracil oxygenase activity"/>
    <property type="evidence" value="ECO:0007669"/>
    <property type="project" value="UniProtKB-EC"/>
</dbReference>
<proteinExistence type="predicted"/>
<organism evidence="2 3">
    <name type="scientific">Mycobacteroides salmoniphilum</name>
    <dbReference type="NCBI Taxonomy" id="404941"/>
    <lineage>
        <taxon>Bacteria</taxon>
        <taxon>Bacillati</taxon>
        <taxon>Actinomycetota</taxon>
        <taxon>Actinomycetes</taxon>
        <taxon>Mycobacteriales</taxon>
        <taxon>Mycobacteriaceae</taxon>
        <taxon>Mycobacteroides</taxon>
    </lineage>
</organism>
<evidence type="ECO:0000313" key="2">
    <source>
        <dbReference type="EMBL" id="TDZ82063.1"/>
    </source>
</evidence>
<name>A0A4R8S102_9MYCO</name>
<accession>A0A4R8S102</accession>
<dbReference type="InterPro" id="IPR019921">
    <property type="entry name" value="Lucif-like_OxRdtase_Rv2161c"/>
</dbReference>
<dbReference type="InterPro" id="IPR051260">
    <property type="entry name" value="Diverse_substr_monoxygenases"/>
</dbReference>
<dbReference type="PANTHER" id="PTHR30011:SF32">
    <property type="entry name" value="CONSERVED PROTEIN"/>
    <property type="match status" value="1"/>
</dbReference>
<feature type="domain" description="Luciferase-like" evidence="1">
    <location>
        <begin position="43"/>
        <end position="259"/>
    </location>
</feature>
<dbReference type="PANTHER" id="PTHR30011">
    <property type="entry name" value="ALKANESULFONATE MONOOXYGENASE-RELATED"/>
    <property type="match status" value="1"/>
</dbReference>
<gene>
    <name evidence="2" type="primary">rutA_4</name>
    <name evidence="2" type="ORF">DE4585_02592</name>
</gene>
<dbReference type="Proteomes" id="UP000295117">
    <property type="component" value="Unassembled WGS sequence"/>
</dbReference>
<dbReference type="GO" id="GO:0004497">
    <property type="term" value="F:monooxygenase activity"/>
    <property type="evidence" value="ECO:0007669"/>
    <property type="project" value="UniProtKB-KW"/>
</dbReference>
<sequence>MIRSLGDLAPTLDNKTGTRSNWWMDYGLVLFTSDRGISPDIAAKAAEDGGFSTFYVPEHTHIPIKREAAHPGTGGAELPDDRYMRTLDPWVSLGAACAVTSKIRLATAVAIPVEHDPITLAKSIATLDHMSGGRVTVGVGYGWNTDELADHNVPAGRRRTMLREYIEAMRKLWENEEASYSGEFVNFGPSWAWPKTVQKHVPVIVGAGGTEKNFKWIAKNADGWMSTPRDEDITGKIVALKQEWAAAGRPGDPLIYVLAGKPDPEQLAAWRELGVTEAIFGMPDRSEDEVRAYVERLSGKLAAFA</sequence>
<dbReference type="InterPro" id="IPR011251">
    <property type="entry name" value="Luciferase-like_dom"/>
</dbReference>
<dbReference type="EMBL" id="PECH01000007">
    <property type="protein sequence ID" value="TDZ82063.1"/>
    <property type="molecule type" value="Genomic_DNA"/>
</dbReference>
<dbReference type="EC" id="1.14.99.46" evidence="2"/>
<dbReference type="Pfam" id="PF00296">
    <property type="entry name" value="Bac_luciferase"/>
    <property type="match status" value="1"/>
</dbReference>
<keyword evidence="2" id="KW-0503">Monooxygenase</keyword>
<dbReference type="NCBIfam" id="TIGR03619">
    <property type="entry name" value="F420_Rv2161c"/>
    <property type="match status" value="1"/>
</dbReference>
<dbReference type="Gene3D" id="3.20.20.30">
    <property type="entry name" value="Luciferase-like domain"/>
    <property type="match status" value="1"/>
</dbReference>